<dbReference type="InterPro" id="IPR029058">
    <property type="entry name" value="AB_hydrolase_fold"/>
</dbReference>
<dbReference type="InterPro" id="IPR002921">
    <property type="entry name" value="Fungal_lipase-type"/>
</dbReference>
<dbReference type="Pfam" id="PF01764">
    <property type="entry name" value="Lipase_3"/>
    <property type="match status" value="1"/>
</dbReference>
<comment type="caution">
    <text evidence="3">The sequence shown here is derived from an EMBL/GenBank/DDBJ whole genome shotgun (WGS) entry which is preliminary data.</text>
</comment>
<dbReference type="GO" id="GO:0006629">
    <property type="term" value="P:lipid metabolic process"/>
    <property type="evidence" value="ECO:0007669"/>
    <property type="project" value="InterPro"/>
</dbReference>
<proteinExistence type="predicted"/>
<dbReference type="PANTHER" id="PTHR45908">
    <property type="entry name" value="PROTEIN CBG11750-RELATED"/>
    <property type="match status" value="1"/>
</dbReference>
<dbReference type="CDD" id="cd00519">
    <property type="entry name" value="Lipase_3"/>
    <property type="match status" value="1"/>
</dbReference>
<evidence type="ECO:0000313" key="3">
    <source>
        <dbReference type="EMBL" id="KAK0553544.1"/>
    </source>
</evidence>
<keyword evidence="4" id="KW-1185">Reference proteome</keyword>
<evidence type="ECO:0000313" key="4">
    <source>
        <dbReference type="Proteomes" id="UP001176517"/>
    </source>
</evidence>
<evidence type="ECO:0000259" key="2">
    <source>
        <dbReference type="Pfam" id="PF01764"/>
    </source>
</evidence>
<dbReference type="Proteomes" id="UP001176517">
    <property type="component" value="Unassembled WGS sequence"/>
</dbReference>
<organism evidence="3 4">
    <name type="scientific">Tilletia horrida</name>
    <dbReference type="NCBI Taxonomy" id="155126"/>
    <lineage>
        <taxon>Eukaryota</taxon>
        <taxon>Fungi</taxon>
        <taxon>Dikarya</taxon>
        <taxon>Basidiomycota</taxon>
        <taxon>Ustilaginomycotina</taxon>
        <taxon>Exobasidiomycetes</taxon>
        <taxon>Tilletiales</taxon>
        <taxon>Tilletiaceae</taxon>
        <taxon>Tilletia</taxon>
    </lineage>
</organism>
<feature type="chain" id="PRO_5042947500" description="Fungal lipase-type domain-containing protein" evidence="1">
    <location>
        <begin position="19"/>
        <end position="301"/>
    </location>
</feature>
<protein>
    <recommendedName>
        <fullName evidence="2">Fungal lipase-type domain-containing protein</fullName>
    </recommendedName>
</protein>
<feature type="domain" description="Fungal lipase-type" evidence="2">
    <location>
        <begin position="93"/>
        <end position="236"/>
    </location>
</feature>
<accession>A0AAN6GRA4</accession>
<reference evidence="3" key="1">
    <citation type="journal article" date="2023" name="PhytoFront">
        <title>Draft Genome Resources of Seven Strains of Tilletia horrida, Causal Agent of Kernel Smut of Rice.</title>
        <authorList>
            <person name="Khanal S."/>
            <person name="Antony Babu S."/>
            <person name="Zhou X.G."/>
        </authorList>
    </citation>
    <scope>NUCLEOTIDE SEQUENCE</scope>
    <source>
        <strain evidence="3">TX6</strain>
    </source>
</reference>
<dbReference type="EMBL" id="JAPDMZ010000049">
    <property type="protein sequence ID" value="KAK0553544.1"/>
    <property type="molecule type" value="Genomic_DNA"/>
</dbReference>
<dbReference type="AlphaFoldDB" id="A0AAN6GRA4"/>
<sequence length="301" mass="32273">MKSIFALWSLFVAPAVLALPLDVVYDKRQSTAQPYLLSDYSSYLDPARWSQAAYCFPRTGQTLNGANVLWATGDGRDIPYVYVAYSPSANTVVVAHQGTNTSSLYSIENDIDFGLTSPGAYLSGCLPSNSQVHSGFQDTFEATAGAVYNNVVAALQAHPGAAVLVAGHSLGASIGTLDHAYLACNLPYAGVSYSSLQSIVFGKPRTGDHVFATWMDNNVYTQHVTNGQDVVPHLPPSGKDSDDYWHESGERWLNPANSYTAYVCPGQENANCARGVSVLDYSTKDHTGYYFGVHIAGAGTC</sequence>
<gene>
    <name evidence="3" type="ORF">OC846_002465</name>
</gene>
<dbReference type="Gene3D" id="3.40.50.1820">
    <property type="entry name" value="alpha/beta hydrolase"/>
    <property type="match status" value="1"/>
</dbReference>
<evidence type="ECO:0000256" key="1">
    <source>
        <dbReference type="SAM" id="SignalP"/>
    </source>
</evidence>
<feature type="signal peptide" evidence="1">
    <location>
        <begin position="1"/>
        <end position="18"/>
    </location>
</feature>
<keyword evidence="1" id="KW-0732">Signal</keyword>
<name>A0AAN6GRA4_9BASI</name>
<dbReference type="SUPFAM" id="SSF53474">
    <property type="entry name" value="alpha/beta-Hydrolases"/>
    <property type="match status" value="1"/>
</dbReference>